<keyword evidence="12" id="KW-0378">Hydrolase</keyword>
<protein>
    <submittedName>
        <fullName evidence="12">Multidrug export ATP-binding/permease protein</fullName>
        <ecNumber evidence="12">3.6.3.-</ecNumber>
    </submittedName>
</protein>
<feature type="domain" description="ABC transmembrane type-1" evidence="11">
    <location>
        <begin position="16"/>
        <end position="298"/>
    </location>
</feature>
<dbReference type="PANTHER" id="PTHR43394:SF1">
    <property type="entry name" value="ATP-BINDING CASSETTE SUB-FAMILY B MEMBER 10, MITOCHONDRIAL"/>
    <property type="match status" value="1"/>
</dbReference>
<evidence type="ECO:0000256" key="5">
    <source>
        <dbReference type="ARBA" id="ARBA00022741"/>
    </source>
</evidence>
<evidence type="ECO:0000256" key="1">
    <source>
        <dbReference type="ARBA" id="ARBA00004651"/>
    </source>
</evidence>
<dbReference type="GO" id="GO:0016887">
    <property type="term" value="F:ATP hydrolysis activity"/>
    <property type="evidence" value="ECO:0007669"/>
    <property type="project" value="InterPro"/>
</dbReference>
<feature type="transmembrane region" description="Helical" evidence="9">
    <location>
        <begin position="52"/>
        <end position="72"/>
    </location>
</feature>
<feature type="transmembrane region" description="Helical" evidence="9">
    <location>
        <begin position="20"/>
        <end position="40"/>
    </location>
</feature>
<dbReference type="RefSeq" id="WP_156624675.1">
    <property type="nucleotide sequence ID" value="NZ_CACRTO010000005.1"/>
</dbReference>
<dbReference type="InterPro" id="IPR017871">
    <property type="entry name" value="ABC_transporter-like_CS"/>
</dbReference>
<dbReference type="InterPro" id="IPR036640">
    <property type="entry name" value="ABC1_TM_sf"/>
</dbReference>
<dbReference type="PROSITE" id="PS00211">
    <property type="entry name" value="ABC_TRANSPORTER_1"/>
    <property type="match status" value="1"/>
</dbReference>
<dbReference type="Gene3D" id="1.20.1560.10">
    <property type="entry name" value="ABC transporter type 1, transmembrane domain"/>
    <property type="match status" value="1"/>
</dbReference>
<dbReference type="Pfam" id="PF00005">
    <property type="entry name" value="ABC_tran"/>
    <property type="match status" value="1"/>
</dbReference>
<feature type="transmembrane region" description="Helical" evidence="9">
    <location>
        <begin position="238"/>
        <end position="260"/>
    </location>
</feature>
<gene>
    <name evidence="12" type="ORF">CTLFYP3_00524</name>
</gene>
<evidence type="ECO:0000256" key="3">
    <source>
        <dbReference type="ARBA" id="ARBA00022475"/>
    </source>
</evidence>
<evidence type="ECO:0000256" key="8">
    <source>
        <dbReference type="ARBA" id="ARBA00023136"/>
    </source>
</evidence>
<dbReference type="InterPro" id="IPR011527">
    <property type="entry name" value="ABC1_TM_dom"/>
</dbReference>
<dbReference type="FunFam" id="3.40.50.300:FF:000221">
    <property type="entry name" value="Multidrug ABC transporter ATP-binding protein"/>
    <property type="match status" value="1"/>
</dbReference>
<keyword evidence="4 9" id="KW-0812">Transmembrane</keyword>
<proteinExistence type="predicted"/>
<reference evidence="12" key="1">
    <citation type="submission" date="2019-11" db="EMBL/GenBank/DDBJ databases">
        <authorList>
            <person name="Feng L."/>
        </authorList>
    </citation>
    <scope>NUCLEOTIDE SEQUENCE</scope>
    <source>
        <strain evidence="12">CTertiumLFYP3</strain>
    </source>
</reference>
<evidence type="ECO:0000256" key="9">
    <source>
        <dbReference type="SAM" id="Phobius"/>
    </source>
</evidence>
<evidence type="ECO:0000259" key="10">
    <source>
        <dbReference type="PROSITE" id="PS50893"/>
    </source>
</evidence>
<dbReference type="Pfam" id="PF00664">
    <property type="entry name" value="ABC_membrane"/>
    <property type="match status" value="1"/>
</dbReference>
<sequence length="573" mass="63652">MLKLIYFMKDYKKESILGPIFKLIEAILELFIPLVMAKIIDIGVYNKDINYVFKMGGILILLGIVGLLFALVCQYYASIASQGAGTSIRSKLYKHINELSYSEIDKIGTPTLMTRLVNDINQIQTGIAMLIRLGTRSPFVIIGSIIMALSIDIKLSIIFLITTPLIALVIYLVMSKSLPLYKVIQEKLDNLSLITRENLEGTRVIKAFSKENSEKERFKNSAIDLSNNSINVGKISALLNPITYIIMNLAIIAILWFGGINVNIGSLTQGEVIAFINYITQILLSLIVLSQLIVILTKGSTSANRVLEILNIKTSIKDNEVTSNNVDNENNYLIEFKNVSFSYEDSNEYSLKDINFNINKNETIGIIGGTGSGKTTLINLIPRFYDSTIGDILVRGINVKDYNLKDLRNLIGIVPQKAVLFKGSLLDNLRWGNEDATMDEIKEALFISQSSSFVDNLSEKYNSEVLQGGKNFSGGQKQRLTIARALVKKPEILILDDSSSALDFATDAALRKSLKEKTKDMTVLIVSQRASSIMNSDKIIVLDNGEIAGIGTHDYLLKNCEVYSEIYSSQLNN</sequence>
<dbReference type="GO" id="GO:0005886">
    <property type="term" value="C:plasma membrane"/>
    <property type="evidence" value="ECO:0007669"/>
    <property type="project" value="UniProtKB-SubCell"/>
</dbReference>
<dbReference type="GO" id="GO:0005524">
    <property type="term" value="F:ATP binding"/>
    <property type="evidence" value="ECO:0007669"/>
    <property type="project" value="UniProtKB-KW"/>
</dbReference>
<organism evidence="12">
    <name type="scientific">Clostridium tertium</name>
    <dbReference type="NCBI Taxonomy" id="1559"/>
    <lineage>
        <taxon>Bacteria</taxon>
        <taxon>Bacillati</taxon>
        <taxon>Bacillota</taxon>
        <taxon>Clostridia</taxon>
        <taxon>Eubacteriales</taxon>
        <taxon>Clostridiaceae</taxon>
        <taxon>Clostridium</taxon>
    </lineage>
</organism>
<dbReference type="PROSITE" id="PS50893">
    <property type="entry name" value="ABC_TRANSPORTER_2"/>
    <property type="match status" value="1"/>
</dbReference>
<accession>A0A6N2YYP5</accession>
<dbReference type="PANTHER" id="PTHR43394">
    <property type="entry name" value="ATP-DEPENDENT PERMEASE MDL1, MITOCHONDRIAL"/>
    <property type="match status" value="1"/>
</dbReference>
<dbReference type="PROSITE" id="PS50929">
    <property type="entry name" value="ABC_TM1F"/>
    <property type="match status" value="1"/>
</dbReference>
<dbReference type="SMART" id="SM00382">
    <property type="entry name" value="AAA"/>
    <property type="match status" value="1"/>
</dbReference>
<keyword evidence="2" id="KW-0813">Transport</keyword>
<dbReference type="EC" id="3.6.3.-" evidence="12"/>
<feature type="transmembrane region" description="Helical" evidence="9">
    <location>
        <begin position="272"/>
        <end position="296"/>
    </location>
</feature>
<keyword evidence="5" id="KW-0547">Nucleotide-binding</keyword>
<keyword evidence="6 12" id="KW-0067">ATP-binding</keyword>
<dbReference type="InterPro" id="IPR003439">
    <property type="entry name" value="ABC_transporter-like_ATP-bd"/>
</dbReference>
<dbReference type="SUPFAM" id="SSF52540">
    <property type="entry name" value="P-loop containing nucleoside triphosphate hydrolases"/>
    <property type="match status" value="1"/>
</dbReference>
<dbReference type="InterPro" id="IPR027417">
    <property type="entry name" value="P-loop_NTPase"/>
</dbReference>
<evidence type="ECO:0000313" key="12">
    <source>
        <dbReference type="EMBL" id="VYT72031.1"/>
    </source>
</evidence>
<dbReference type="AlphaFoldDB" id="A0A6N2YYP5"/>
<evidence type="ECO:0000256" key="2">
    <source>
        <dbReference type="ARBA" id="ARBA00022448"/>
    </source>
</evidence>
<evidence type="ECO:0000256" key="7">
    <source>
        <dbReference type="ARBA" id="ARBA00022989"/>
    </source>
</evidence>
<keyword evidence="8 9" id="KW-0472">Membrane</keyword>
<keyword evidence="3" id="KW-1003">Cell membrane</keyword>
<evidence type="ECO:0000259" key="11">
    <source>
        <dbReference type="PROSITE" id="PS50929"/>
    </source>
</evidence>
<feature type="transmembrane region" description="Helical" evidence="9">
    <location>
        <begin position="157"/>
        <end position="174"/>
    </location>
</feature>
<keyword evidence="7 9" id="KW-1133">Transmembrane helix</keyword>
<dbReference type="GO" id="GO:0015421">
    <property type="term" value="F:ABC-type oligopeptide transporter activity"/>
    <property type="evidence" value="ECO:0007669"/>
    <property type="project" value="TreeGrafter"/>
</dbReference>
<feature type="domain" description="ABC transporter" evidence="10">
    <location>
        <begin position="334"/>
        <end position="569"/>
    </location>
</feature>
<comment type="subcellular location">
    <subcellularLocation>
        <location evidence="1">Cell membrane</location>
        <topology evidence="1">Multi-pass membrane protein</topology>
    </subcellularLocation>
</comment>
<evidence type="ECO:0000256" key="4">
    <source>
        <dbReference type="ARBA" id="ARBA00022692"/>
    </source>
</evidence>
<dbReference type="InterPro" id="IPR039421">
    <property type="entry name" value="Type_1_exporter"/>
</dbReference>
<dbReference type="InterPro" id="IPR003593">
    <property type="entry name" value="AAA+_ATPase"/>
</dbReference>
<dbReference type="SUPFAM" id="SSF90123">
    <property type="entry name" value="ABC transporter transmembrane region"/>
    <property type="match status" value="1"/>
</dbReference>
<dbReference type="EMBL" id="CACRTO010000005">
    <property type="protein sequence ID" value="VYT72031.1"/>
    <property type="molecule type" value="Genomic_DNA"/>
</dbReference>
<name>A0A6N2YYP5_9CLOT</name>
<dbReference type="Gene3D" id="3.40.50.300">
    <property type="entry name" value="P-loop containing nucleotide triphosphate hydrolases"/>
    <property type="match status" value="1"/>
</dbReference>
<evidence type="ECO:0000256" key="6">
    <source>
        <dbReference type="ARBA" id="ARBA00022840"/>
    </source>
</evidence>
<dbReference type="CDD" id="cd18548">
    <property type="entry name" value="ABC_6TM_Tm287_like"/>
    <property type="match status" value="1"/>
</dbReference>